<protein>
    <submittedName>
        <fullName evidence="1">Uncharacterized protein</fullName>
    </submittedName>
</protein>
<proteinExistence type="predicted"/>
<evidence type="ECO:0000313" key="1">
    <source>
        <dbReference type="EMBL" id="BAU03054.1"/>
    </source>
</evidence>
<gene>
    <name evidence="1" type="primary">Vigan.UMG005400</name>
    <name evidence="1" type="ORF">VIGAN_UM005400</name>
</gene>
<dbReference type="AlphaFoldDB" id="A0A0S3TD24"/>
<name>A0A0S3TD24_PHAAN</name>
<feature type="non-terminal residue" evidence="1">
    <location>
        <position position="1"/>
    </location>
</feature>
<sequence length="134" mass="15313">QHLPLRSFFTFLLVSTQRQPSNNVQVQQLSLKRRVHGPSPVMKRKRRWKLVEEFTVGSPSTWSNNVCVFGEGEAVVELSEGTHGQRGEANAACTCEERELQDTVVTDSVVGWKERCCTVIHCRITFQQPWQLMV</sequence>
<organism evidence="1">
    <name type="scientific">Vigna angularis var. angularis</name>
    <dbReference type="NCBI Taxonomy" id="157739"/>
    <lineage>
        <taxon>Eukaryota</taxon>
        <taxon>Viridiplantae</taxon>
        <taxon>Streptophyta</taxon>
        <taxon>Embryophyta</taxon>
        <taxon>Tracheophyta</taxon>
        <taxon>Spermatophyta</taxon>
        <taxon>Magnoliopsida</taxon>
        <taxon>eudicotyledons</taxon>
        <taxon>Gunneridae</taxon>
        <taxon>Pentapetalae</taxon>
        <taxon>rosids</taxon>
        <taxon>fabids</taxon>
        <taxon>Fabales</taxon>
        <taxon>Fabaceae</taxon>
        <taxon>Papilionoideae</taxon>
        <taxon>50 kb inversion clade</taxon>
        <taxon>NPAAA clade</taxon>
        <taxon>indigoferoid/millettioid clade</taxon>
        <taxon>Phaseoleae</taxon>
        <taxon>Vigna</taxon>
    </lineage>
</organism>
<reference evidence="1" key="1">
    <citation type="journal article" date="2015" name="Sci. Rep.">
        <title>The power of single molecule real-time sequencing technology in the de novo assembly of a eukaryotic genome.</title>
        <authorList>
            <person name="Sakai H."/>
            <person name="Naito K."/>
            <person name="Ogiso-Tanaka E."/>
            <person name="Takahashi Y."/>
            <person name="Iseki K."/>
            <person name="Muto C."/>
            <person name="Satou K."/>
            <person name="Teruya K."/>
            <person name="Shiroma A."/>
            <person name="Shimoji M."/>
            <person name="Hirano T."/>
            <person name="Itoh T."/>
            <person name="Kaga A."/>
            <person name="Tomooka N."/>
        </authorList>
    </citation>
    <scope>NUCLEOTIDE SEQUENCE</scope>
</reference>
<accession>A0A0S3TD24</accession>
<dbReference type="EMBL" id="AP015057">
    <property type="protein sequence ID" value="BAU03054.1"/>
    <property type="molecule type" value="Genomic_DNA"/>
</dbReference>